<evidence type="ECO:0000313" key="2">
    <source>
        <dbReference type="EMBL" id="CAH2404122.1"/>
    </source>
</evidence>
<comment type="caution">
    <text evidence="2">The sequence shown here is derived from an EMBL/GenBank/DDBJ whole genome shotgun (WGS) entry which is preliminary data.</text>
</comment>
<gene>
    <name evidence="2" type="ORF">MES5069_400118</name>
</gene>
<keyword evidence="3" id="KW-1185">Reference proteome</keyword>
<evidence type="ECO:0000313" key="3">
    <source>
        <dbReference type="Proteomes" id="UP001153050"/>
    </source>
</evidence>
<evidence type="ECO:0000256" key="1">
    <source>
        <dbReference type="SAM" id="MobiDB-lite"/>
    </source>
</evidence>
<feature type="region of interest" description="Disordered" evidence="1">
    <location>
        <begin position="50"/>
        <end position="73"/>
    </location>
</feature>
<reference evidence="2 3" key="1">
    <citation type="submission" date="2022-03" db="EMBL/GenBank/DDBJ databases">
        <authorList>
            <person name="Brunel B."/>
        </authorList>
    </citation>
    <scope>NUCLEOTIDE SEQUENCE [LARGE SCALE GENOMIC DNA]</scope>
    <source>
        <strain evidence="2">STM5069sample</strain>
    </source>
</reference>
<accession>A0ABM9E4S3</accession>
<proteinExistence type="predicted"/>
<dbReference type="Proteomes" id="UP001153050">
    <property type="component" value="Unassembled WGS sequence"/>
</dbReference>
<protein>
    <submittedName>
        <fullName evidence="2">Uncharacterized protein</fullName>
    </submittedName>
</protein>
<name>A0ABM9E4S3_9HYPH</name>
<sequence>MARQKTTELISLKISDGLRKPSIDYYRLPARHPGSGIRVATAAKSTVSVGLQRATHTRPGKVGAASNIQGGYT</sequence>
<dbReference type="EMBL" id="CAKXZT010000136">
    <property type="protein sequence ID" value="CAH2404122.1"/>
    <property type="molecule type" value="Genomic_DNA"/>
</dbReference>
<organism evidence="2 3">
    <name type="scientific">Mesorhizobium escarrei</name>
    <dbReference type="NCBI Taxonomy" id="666018"/>
    <lineage>
        <taxon>Bacteria</taxon>
        <taxon>Pseudomonadati</taxon>
        <taxon>Pseudomonadota</taxon>
        <taxon>Alphaproteobacteria</taxon>
        <taxon>Hyphomicrobiales</taxon>
        <taxon>Phyllobacteriaceae</taxon>
        <taxon>Mesorhizobium</taxon>
    </lineage>
</organism>